<dbReference type="InterPro" id="IPR031468">
    <property type="entry name" value="SMP_LBD"/>
</dbReference>
<gene>
    <name evidence="9" type="ORF">D9Q98_009539</name>
</gene>
<dbReference type="GO" id="GO:0006869">
    <property type="term" value="P:lipid transport"/>
    <property type="evidence" value="ECO:0007669"/>
    <property type="project" value="UniProtKB-KW"/>
</dbReference>
<dbReference type="InterPro" id="IPR035892">
    <property type="entry name" value="C2_domain_sf"/>
</dbReference>
<dbReference type="PROSITE" id="PS51847">
    <property type="entry name" value="SMP"/>
    <property type="match status" value="1"/>
</dbReference>
<reference evidence="9" key="2">
    <citation type="submission" date="2020-11" db="EMBL/GenBank/DDBJ databases">
        <authorList>
            <person name="Cecchin M."/>
            <person name="Marcolungo L."/>
            <person name="Rossato M."/>
            <person name="Girolomoni L."/>
            <person name="Cosentino E."/>
            <person name="Cuine S."/>
            <person name="Li-Beisson Y."/>
            <person name="Delledonne M."/>
            <person name="Ballottari M."/>
        </authorList>
    </citation>
    <scope>NUCLEOTIDE SEQUENCE</scope>
    <source>
        <strain evidence="9">211/11P</strain>
        <tissue evidence="9">Whole cell</tissue>
    </source>
</reference>
<keyword evidence="3" id="KW-0445">Lipid transport</keyword>
<protein>
    <submittedName>
        <fullName evidence="9">Uncharacterized protein</fullName>
    </submittedName>
</protein>
<keyword evidence="10" id="KW-1185">Reference proteome</keyword>
<dbReference type="OrthoDB" id="67700at2759"/>
<dbReference type="InterPro" id="IPR000008">
    <property type="entry name" value="C2_dom"/>
</dbReference>
<evidence type="ECO:0000313" key="10">
    <source>
        <dbReference type="Proteomes" id="UP001055712"/>
    </source>
</evidence>
<feature type="domain" description="C2" evidence="7">
    <location>
        <begin position="258"/>
        <end position="378"/>
    </location>
</feature>
<proteinExistence type="predicted"/>
<feature type="compositionally biased region" description="Low complexity" evidence="6">
    <location>
        <begin position="408"/>
        <end position="420"/>
    </location>
</feature>
<evidence type="ECO:0000259" key="8">
    <source>
        <dbReference type="PROSITE" id="PS51847"/>
    </source>
</evidence>
<evidence type="ECO:0000256" key="4">
    <source>
        <dbReference type="ARBA" id="ARBA00023121"/>
    </source>
</evidence>
<feature type="region of interest" description="Disordered" evidence="6">
    <location>
        <begin position="477"/>
        <end position="497"/>
    </location>
</feature>
<evidence type="ECO:0000256" key="2">
    <source>
        <dbReference type="ARBA" id="ARBA00022448"/>
    </source>
</evidence>
<evidence type="ECO:0000259" key="7">
    <source>
        <dbReference type="PROSITE" id="PS50004"/>
    </source>
</evidence>
<evidence type="ECO:0000256" key="5">
    <source>
        <dbReference type="ARBA" id="ARBA00023136"/>
    </source>
</evidence>
<evidence type="ECO:0000256" key="6">
    <source>
        <dbReference type="SAM" id="MobiDB-lite"/>
    </source>
</evidence>
<accession>A0A9D4YSR0</accession>
<evidence type="ECO:0000256" key="1">
    <source>
        <dbReference type="ARBA" id="ARBA00004370"/>
    </source>
</evidence>
<keyword evidence="5" id="KW-0472">Membrane</keyword>
<dbReference type="Proteomes" id="UP001055712">
    <property type="component" value="Unassembled WGS sequence"/>
</dbReference>
<dbReference type="GO" id="GO:0005783">
    <property type="term" value="C:endoplasmic reticulum"/>
    <property type="evidence" value="ECO:0007669"/>
    <property type="project" value="TreeGrafter"/>
</dbReference>
<dbReference type="GO" id="GO:0016020">
    <property type="term" value="C:membrane"/>
    <property type="evidence" value="ECO:0007669"/>
    <property type="project" value="UniProtKB-SubCell"/>
</dbReference>
<feature type="domain" description="SMP-LTD" evidence="8">
    <location>
        <begin position="87"/>
        <end position="267"/>
    </location>
</feature>
<organism evidence="9 10">
    <name type="scientific">Chlorella vulgaris</name>
    <name type="common">Green alga</name>
    <dbReference type="NCBI Taxonomy" id="3077"/>
    <lineage>
        <taxon>Eukaryota</taxon>
        <taxon>Viridiplantae</taxon>
        <taxon>Chlorophyta</taxon>
        <taxon>core chlorophytes</taxon>
        <taxon>Trebouxiophyceae</taxon>
        <taxon>Chlorellales</taxon>
        <taxon>Chlorellaceae</taxon>
        <taxon>Chlorella clade</taxon>
        <taxon>Chlorella</taxon>
    </lineage>
</organism>
<dbReference type="PANTHER" id="PTHR10774:SF190">
    <property type="entry name" value="C2 CALCIUM_LIPID-BINDING ENDONUCLEASE_EXONUCLEASE_PHOSPHATASE-RELATED"/>
    <property type="match status" value="1"/>
</dbReference>
<dbReference type="Pfam" id="PF00168">
    <property type="entry name" value="C2"/>
    <property type="match status" value="2"/>
</dbReference>
<feature type="domain" description="C2" evidence="7">
    <location>
        <begin position="564"/>
        <end position="697"/>
    </location>
</feature>
<dbReference type="CDD" id="cd21677">
    <property type="entry name" value="SMP_SYT"/>
    <property type="match status" value="1"/>
</dbReference>
<evidence type="ECO:0000256" key="3">
    <source>
        <dbReference type="ARBA" id="ARBA00023055"/>
    </source>
</evidence>
<evidence type="ECO:0000313" key="9">
    <source>
        <dbReference type="EMBL" id="KAI3424180.1"/>
    </source>
</evidence>
<dbReference type="PANTHER" id="PTHR10774">
    <property type="entry name" value="EXTENDED SYNAPTOTAGMIN-RELATED"/>
    <property type="match status" value="1"/>
</dbReference>
<reference evidence="9" key="1">
    <citation type="journal article" date="2019" name="Plant J.">
        <title>Chlorella vulgaris genome assembly and annotation reveals the molecular basis for metabolic acclimation to high light conditions.</title>
        <authorList>
            <person name="Cecchin M."/>
            <person name="Marcolungo L."/>
            <person name="Rossato M."/>
            <person name="Girolomoni L."/>
            <person name="Cosentino E."/>
            <person name="Cuine S."/>
            <person name="Li-Beisson Y."/>
            <person name="Delledonne M."/>
            <person name="Ballottari M."/>
        </authorList>
    </citation>
    <scope>NUCLEOTIDE SEQUENCE</scope>
    <source>
        <strain evidence="9">211/11P</strain>
    </source>
</reference>
<dbReference type="Gene3D" id="2.60.40.150">
    <property type="entry name" value="C2 domain"/>
    <property type="match status" value="2"/>
</dbReference>
<sequence length="730" mass="77392">MVLAWLAGAALGSASGVALGCAFVHRLVKIEPVDYLTAVDISADDKDDIPMPQTAGKAVDVFQRQLLKDLSPWLTHPDYDRVLFINTVLEILWPHLSPAIHKMAVEQAKVPLADACKMAGGLLQEIRIDRLDLGTRPPRVDCFKSYETGEDELIVEAPAFWGGDIQLRVTAVVKAGTRTIDVPVDIANIQFKALSRITVKPLVDTLPCLGGVTLSLLETPHFNMDLRIGDSWDLMALPLVPTLVGTAIKVVAGKLLVYPNEFAYPLMPNFGLPPPPSGMLHVKVIGAKGLKGSMFDRMDAFVRLEVRKGRPVKTKVIPNNESPTWNEEFDFVVDNAAEQGLSLVLKDDDLLGASTEGVAVVPLQGAEFIARPRTPITLTVALRAPMDKSKSKRHNAAVAADGEGTGGSSSAAATPSTGVSPRTLAGDGGTPGSTAGSEKKKKKGFFNKGLAKLKFKKRPSETPGEAAEQAVADAVGGVLAGEGPPHGHGNSPDALQAAAEQPPAVQKAREVAEATPLATPGLELPAGALTGATVTVQCTYFPFKEAQSEGVSESQEGATASITSVRRTLVTTTQPDLTAKGVLTVNLTKCSGLEAAPDTYAVVTLYDPHRLPIPNIEYRSEVVVNEDCPRYNFLCDFVNVSAASTLTAAIYEKAGTLDALKSLKLPFVSKANDKLLGKVRILVEEVAKEGRIRDLWPLQGAQTGDVHLGLEWNPATVAQAGAGTTPPGVV</sequence>
<comment type="subcellular location">
    <subcellularLocation>
        <location evidence="1">Membrane</location>
    </subcellularLocation>
</comment>
<keyword evidence="4" id="KW-0446">Lipid-binding</keyword>
<dbReference type="SMART" id="SM00239">
    <property type="entry name" value="C2"/>
    <property type="match status" value="2"/>
</dbReference>
<feature type="region of interest" description="Disordered" evidence="6">
    <location>
        <begin position="386"/>
        <end position="443"/>
    </location>
</feature>
<comment type="caution">
    <text evidence="9">The sequence shown here is derived from an EMBL/GenBank/DDBJ whole genome shotgun (WGS) entry which is preliminary data.</text>
</comment>
<dbReference type="SUPFAM" id="SSF49562">
    <property type="entry name" value="C2 domain (Calcium/lipid-binding domain, CaLB)"/>
    <property type="match status" value="2"/>
</dbReference>
<keyword evidence="2" id="KW-0813">Transport</keyword>
<dbReference type="AlphaFoldDB" id="A0A9D4YSR0"/>
<dbReference type="CDD" id="cd00030">
    <property type="entry name" value="C2"/>
    <property type="match status" value="2"/>
</dbReference>
<dbReference type="EMBL" id="SIDB01000013">
    <property type="protein sequence ID" value="KAI3424180.1"/>
    <property type="molecule type" value="Genomic_DNA"/>
</dbReference>
<name>A0A9D4YSR0_CHLVU</name>
<dbReference type="InterPro" id="IPR045050">
    <property type="entry name" value="Synaptotagmin_plant"/>
</dbReference>
<dbReference type="GO" id="GO:0008289">
    <property type="term" value="F:lipid binding"/>
    <property type="evidence" value="ECO:0007669"/>
    <property type="project" value="UniProtKB-KW"/>
</dbReference>
<dbReference type="PROSITE" id="PS50004">
    <property type="entry name" value="C2"/>
    <property type="match status" value="2"/>
</dbReference>